<protein>
    <submittedName>
        <fullName evidence="1">Uncharacterized protein</fullName>
    </submittedName>
</protein>
<accession>V9Z5B0</accession>
<dbReference type="EMBL" id="KF602049">
    <property type="protein sequence ID" value="AHE39293.1"/>
    <property type="molecule type" value="Genomic_DNA"/>
</dbReference>
<name>V9Z5B0_9ACTN</name>
<reference evidence="1" key="1">
    <citation type="submission" date="2013-09" db="EMBL/GenBank/DDBJ databases">
        <title>Complete nucleotide sequence of Streptomyces linear plasmid pFRL4.</title>
        <authorList>
            <person name="Chen Z."/>
            <person name="Fang P."/>
            <person name="Qin Z."/>
        </authorList>
    </citation>
    <scope>NUCLEOTIDE SEQUENCE</scope>
    <source>
        <plasmid evidence="1">pFRL4</plasmid>
    </source>
</reference>
<dbReference type="RefSeq" id="WP_024126673.1">
    <property type="nucleotide sequence ID" value="NC_023284.1"/>
</dbReference>
<geneLocation type="plasmid" evidence="1">
    <name>pFRL4</name>
</geneLocation>
<sequence length="143" mass="14519">MGRRACAGIGEGEDLFGVPMGDASAVQLCGGGGVRGDALRTGQGSVGDARRVELLVVVDDRVPARVAGHVNHEAGVAVEQALVNGAVVADEVLMVHLVSTAPRGGVLAFGGYVGGWLDDLWSGGTGAVRAVAPRPCRRAHSLR</sequence>
<gene>
    <name evidence="1" type="ORF">pFRL4_60c</name>
</gene>
<organism evidence="1">
    <name type="scientific">Streptomyces sp. F2</name>
    <dbReference type="NCBI Taxonomy" id="317660"/>
    <lineage>
        <taxon>Bacteria</taxon>
        <taxon>Bacillati</taxon>
        <taxon>Actinomycetota</taxon>
        <taxon>Actinomycetes</taxon>
        <taxon>Kitasatosporales</taxon>
        <taxon>Streptomycetaceae</taxon>
        <taxon>Streptomyces</taxon>
    </lineage>
</organism>
<dbReference type="AlphaFoldDB" id="V9Z5B0"/>
<proteinExistence type="predicted"/>
<evidence type="ECO:0000313" key="1">
    <source>
        <dbReference type="EMBL" id="AHE39293.1"/>
    </source>
</evidence>
<keyword evidence="1" id="KW-0614">Plasmid</keyword>